<dbReference type="NCBIfam" id="NF011430">
    <property type="entry name" value="PRK14861.1"/>
    <property type="match status" value="1"/>
</dbReference>
<evidence type="ECO:0000256" key="10">
    <source>
        <dbReference type="SAM" id="MobiDB-lite"/>
    </source>
</evidence>
<keyword evidence="5 9" id="KW-0653">Protein transport</keyword>
<name>A0A1M6UNN1_9BACT</name>
<feature type="region of interest" description="Disordered" evidence="10">
    <location>
        <begin position="51"/>
        <end position="94"/>
    </location>
</feature>
<dbReference type="GO" id="GO:0033281">
    <property type="term" value="C:TAT protein transport complex"/>
    <property type="evidence" value="ECO:0007669"/>
    <property type="project" value="UniProtKB-UniRule"/>
</dbReference>
<evidence type="ECO:0000256" key="1">
    <source>
        <dbReference type="ARBA" id="ARBA00004162"/>
    </source>
</evidence>
<dbReference type="GO" id="GO:0043953">
    <property type="term" value="P:protein transport by the Tat complex"/>
    <property type="evidence" value="ECO:0007669"/>
    <property type="project" value="UniProtKB-UniRule"/>
</dbReference>
<keyword evidence="4 9" id="KW-0812">Transmembrane</keyword>
<dbReference type="PANTHER" id="PTHR42982:SF1">
    <property type="entry name" value="SEC-INDEPENDENT PROTEIN TRANSLOCASE PROTEIN TATA"/>
    <property type="match status" value="1"/>
</dbReference>
<dbReference type="EMBL" id="FRAU01000005">
    <property type="protein sequence ID" value="SHK70781.1"/>
    <property type="molecule type" value="Genomic_DNA"/>
</dbReference>
<evidence type="ECO:0000256" key="2">
    <source>
        <dbReference type="ARBA" id="ARBA00022448"/>
    </source>
</evidence>
<keyword evidence="6 9" id="KW-1133">Transmembrane helix</keyword>
<evidence type="ECO:0000256" key="3">
    <source>
        <dbReference type="ARBA" id="ARBA00022475"/>
    </source>
</evidence>
<evidence type="ECO:0000256" key="8">
    <source>
        <dbReference type="ARBA" id="ARBA00023136"/>
    </source>
</evidence>
<dbReference type="Gene3D" id="1.20.5.3310">
    <property type="match status" value="1"/>
</dbReference>
<sequence>MFGNIGAPELLLIFLVVLLVFGAKRIPEIARGLGRGIREFKEATREISREISVEVEETPQIRAPQQGAPTARTTATPTQQPAAGSSQPSEPTQH</sequence>
<keyword evidence="7 9" id="KW-0811">Translocation</keyword>
<dbReference type="InterPro" id="IPR006312">
    <property type="entry name" value="TatA/E"/>
</dbReference>
<dbReference type="PRINTS" id="PR01506">
    <property type="entry name" value="TATBPROTEIN"/>
</dbReference>
<dbReference type="Proteomes" id="UP000185812">
    <property type="component" value="Unassembled WGS sequence"/>
</dbReference>
<gene>
    <name evidence="9" type="primary">tatA</name>
    <name evidence="11" type="ORF">SAMN04488087_1791</name>
</gene>
<dbReference type="NCBIfam" id="TIGR01411">
    <property type="entry name" value="tatAE"/>
    <property type="match status" value="1"/>
</dbReference>
<evidence type="ECO:0000313" key="12">
    <source>
        <dbReference type="Proteomes" id="UP000185812"/>
    </source>
</evidence>
<keyword evidence="8 9" id="KW-0472">Membrane</keyword>
<proteinExistence type="inferred from homology"/>
<evidence type="ECO:0000256" key="9">
    <source>
        <dbReference type="HAMAP-Rule" id="MF_00236"/>
    </source>
</evidence>
<comment type="subunit">
    <text evidence="9">Forms a complex with TatC.</text>
</comment>
<keyword evidence="3 9" id="KW-1003">Cell membrane</keyword>
<feature type="compositionally biased region" description="Low complexity" evidence="10">
    <location>
        <begin position="63"/>
        <end position="83"/>
    </location>
</feature>
<comment type="similarity">
    <text evidence="9">Belongs to the TatA/E family.</text>
</comment>
<protein>
    <recommendedName>
        <fullName evidence="9">Sec-independent protein translocase protein TatA</fullName>
    </recommendedName>
</protein>
<dbReference type="Pfam" id="PF02416">
    <property type="entry name" value="TatA_B_E"/>
    <property type="match status" value="1"/>
</dbReference>
<keyword evidence="12" id="KW-1185">Reference proteome</keyword>
<dbReference type="PANTHER" id="PTHR42982">
    <property type="entry name" value="SEC-INDEPENDENT PROTEIN TRANSLOCASE PROTEIN TATA"/>
    <property type="match status" value="1"/>
</dbReference>
<dbReference type="InterPro" id="IPR003369">
    <property type="entry name" value="TatA/B/E"/>
</dbReference>
<dbReference type="STRING" id="633813.SAMN04488087_1791"/>
<feature type="compositionally biased region" description="Polar residues" evidence="10">
    <location>
        <begin position="84"/>
        <end position="94"/>
    </location>
</feature>
<evidence type="ECO:0000256" key="6">
    <source>
        <dbReference type="ARBA" id="ARBA00022989"/>
    </source>
</evidence>
<evidence type="ECO:0000256" key="4">
    <source>
        <dbReference type="ARBA" id="ARBA00022692"/>
    </source>
</evidence>
<keyword evidence="2 9" id="KW-0813">Transport</keyword>
<reference evidence="12" key="1">
    <citation type="submission" date="2016-11" db="EMBL/GenBank/DDBJ databases">
        <authorList>
            <person name="Varghese N."/>
            <person name="Submissions S."/>
        </authorList>
    </citation>
    <scope>NUCLEOTIDE SEQUENCE [LARGE SCALE GENOMIC DNA]</scope>
    <source>
        <strain evidence="12">DSM 22212</strain>
    </source>
</reference>
<comment type="function">
    <text evidence="9">Part of the twin-arginine translocation (Tat) system that transports large folded proteins containing a characteristic twin-arginine motif in their signal peptide across membranes. TatA could form the protein-conducting channel of the Tat system.</text>
</comment>
<dbReference type="RefSeq" id="WP_072715622.1">
    <property type="nucleotide sequence ID" value="NZ_FRAU01000005.1"/>
</dbReference>
<accession>A0A1M6UNN1</accession>
<dbReference type="AlphaFoldDB" id="A0A1M6UNN1"/>
<organism evidence="11 12">
    <name type="scientific">Rhodothermus profundi</name>
    <dbReference type="NCBI Taxonomy" id="633813"/>
    <lineage>
        <taxon>Bacteria</taxon>
        <taxon>Pseudomonadati</taxon>
        <taxon>Rhodothermota</taxon>
        <taxon>Rhodothermia</taxon>
        <taxon>Rhodothermales</taxon>
        <taxon>Rhodothermaceae</taxon>
        <taxon>Rhodothermus</taxon>
    </lineage>
</organism>
<evidence type="ECO:0000256" key="5">
    <source>
        <dbReference type="ARBA" id="ARBA00022927"/>
    </source>
</evidence>
<dbReference type="GO" id="GO:0008320">
    <property type="term" value="F:protein transmembrane transporter activity"/>
    <property type="evidence" value="ECO:0007669"/>
    <property type="project" value="UniProtKB-UniRule"/>
</dbReference>
<dbReference type="HAMAP" id="MF_00236">
    <property type="entry name" value="TatA_E"/>
    <property type="match status" value="1"/>
</dbReference>
<evidence type="ECO:0000256" key="7">
    <source>
        <dbReference type="ARBA" id="ARBA00023010"/>
    </source>
</evidence>
<comment type="subcellular location">
    <subcellularLocation>
        <location evidence="1 9">Cell membrane</location>
        <topology evidence="1 9">Single-pass membrane protein</topology>
    </subcellularLocation>
</comment>
<evidence type="ECO:0000313" key="11">
    <source>
        <dbReference type="EMBL" id="SHK70781.1"/>
    </source>
</evidence>